<dbReference type="Pfam" id="PF01520">
    <property type="entry name" value="Amidase_3"/>
    <property type="match status" value="1"/>
</dbReference>
<dbReference type="InterPro" id="IPR002508">
    <property type="entry name" value="MurNAc-LAA_cat"/>
</dbReference>
<keyword evidence="5" id="KW-1185">Reference proteome</keyword>
<sequence>MRVLTALISLLLMSILALPVVVFGAEQPIQLFLNGKQLSAEVAPRIIKDNTVVPIRIIAESLGSKVKWEEKSRKVTVAKANTTIQLYIDKKDVTVNQKSYKLETPPTIVEGSTMLPLRFIGEQLGLDVTWDDLTRSVFLKEPDNAERERLAAASEDREDTAGEATPADGEDDAGGADSGKNITTGAASAKSEDKKPASSIAANPGAVDGDRAPIGAVFSSQTTTGEAKAGASASADKPANTAAAAGHNSDDANEAEDVQAALSTVHSLAVAGDRFVVNTSGGKAIPELSYESEPHRVVINIPHGQLDPELKLGDNGQGTIKIDSETVSQIRYSLFSKEPYTVRIIVDLTKKVVFKPVVDVTGTQLAWTLIPPKDKYRVVIDPGHGGKDTGAISVNERREKDFVLSLGLKIEKLLQKEPKIEALLTRTDDTFVELADRAAFANDREADVFVSVHGNAAAKESVRGVETYYYTEQSMPFASIIHEHLLEATGFPDRKVKQSGFYVVKNTTMPSVLLEVGFLSNQTEESIMYQDAFQNKVAASIVAAIKQQLKIG</sequence>
<organism evidence="4 5">
    <name type="scientific">Paenibacillus xerothermodurans</name>
    <dbReference type="NCBI Taxonomy" id="1977292"/>
    <lineage>
        <taxon>Bacteria</taxon>
        <taxon>Bacillati</taxon>
        <taxon>Bacillota</taxon>
        <taxon>Bacilli</taxon>
        <taxon>Bacillales</taxon>
        <taxon>Paenibacillaceae</taxon>
        <taxon>Paenibacillus</taxon>
    </lineage>
</organism>
<dbReference type="InterPro" id="IPR012854">
    <property type="entry name" value="Cu_amine_oxidase-like_N"/>
</dbReference>
<dbReference type="SMART" id="SM00646">
    <property type="entry name" value="Ami_3"/>
    <property type="match status" value="1"/>
</dbReference>
<dbReference type="Gene3D" id="2.60.40.3500">
    <property type="match status" value="1"/>
</dbReference>
<gene>
    <name evidence="4" type="ORF">CBW46_005745</name>
</gene>
<dbReference type="AlphaFoldDB" id="A0A2W1ND77"/>
<dbReference type="PANTHER" id="PTHR30404">
    <property type="entry name" value="N-ACETYLMURAMOYL-L-ALANINE AMIDASE"/>
    <property type="match status" value="1"/>
</dbReference>
<evidence type="ECO:0000259" key="3">
    <source>
        <dbReference type="SMART" id="SM00646"/>
    </source>
</evidence>
<dbReference type="EMBL" id="NHRJ02000002">
    <property type="protein sequence ID" value="PZE21904.1"/>
    <property type="molecule type" value="Genomic_DNA"/>
</dbReference>
<feature type="region of interest" description="Disordered" evidence="2">
    <location>
        <begin position="145"/>
        <end position="253"/>
    </location>
</feature>
<proteinExistence type="predicted"/>
<dbReference type="InterPro" id="IPR050695">
    <property type="entry name" value="N-acetylmuramoyl_amidase_3"/>
</dbReference>
<reference evidence="4" key="1">
    <citation type="submission" date="2018-06" db="EMBL/GenBank/DDBJ databases">
        <title>Paenibacillus xerothermodurans sp. nov. an extremely dry heat resistant spore forming bacterium isolated from the soil of Cape Canaveral, Florida.</title>
        <authorList>
            <person name="Seuylemezian A."/>
            <person name="Kaur N."/>
            <person name="Patil P."/>
            <person name="Patil P."/>
            <person name="Mayilraj S."/>
            <person name="Vaishampayan P."/>
        </authorList>
    </citation>
    <scope>NUCLEOTIDE SEQUENCE [LARGE SCALE GENOMIC DNA]</scope>
    <source>
        <strain evidence="4">ATCC 27380</strain>
    </source>
</reference>
<feature type="domain" description="MurNAc-LAA" evidence="3">
    <location>
        <begin position="438"/>
        <end position="546"/>
    </location>
</feature>
<evidence type="ECO:0000313" key="4">
    <source>
        <dbReference type="EMBL" id="PZE21904.1"/>
    </source>
</evidence>
<accession>A0A2W1ND77</accession>
<dbReference type="CDD" id="cd02696">
    <property type="entry name" value="MurNAc-LAA"/>
    <property type="match status" value="1"/>
</dbReference>
<evidence type="ECO:0000256" key="2">
    <source>
        <dbReference type="SAM" id="MobiDB-lite"/>
    </source>
</evidence>
<comment type="caution">
    <text evidence="4">The sequence shown here is derived from an EMBL/GenBank/DDBJ whole genome shotgun (WGS) entry which is preliminary data.</text>
</comment>
<dbReference type="GO" id="GO:0008745">
    <property type="term" value="F:N-acetylmuramoyl-L-alanine amidase activity"/>
    <property type="evidence" value="ECO:0007669"/>
    <property type="project" value="InterPro"/>
</dbReference>
<dbReference type="Gene3D" id="3.40.630.40">
    <property type="entry name" value="Zn-dependent exopeptidases"/>
    <property type="match status" value="1"/>
</dbReference>
<dbReference type="Pfam" id="PF07833">
    <property type="entry name" value="Cu_amine_oxidN1"/>
    <property type="match status" value="1"/>
</dbReference>
<protein>
    <submittedName>
        <fullName evidence="4">AMIN domain-containing protein</fullName>
    </submittedName>
</protein>
<keyword evidence="1" id="KW-0378">Hydrolase</keyword>
<dbReference type="PANTHER" id="PTHR30404:SF0">
    <property type="entry name" value="N-ACETYLMURAMOYL-L-ALANINE AMIDASE AMIC"/>
    <property type="match status" value="1"/>
</dbReference>
<dbReference type="RefSeq" id="WP_089199046.1">
    <property type="nucleotide sequence ID" value="NZ_NHRJ02000002.1"/>
</dbReference>
<dbReference type="GO" id="GO:0030288">
    <property type="term" value="C:outer membrane-bounded periplasmic space"/>
    <property type="evidence" value="ECO:0007669"/>
    <property type="project" value="TreeGrafter"/>
</dbReference>
<dbReference type="SUPFAM" id="SSF53187">
    <property type="entry name" value="Zn-dependent exopeptidases"/>
    <property type="match status" value="1"/>
</dbReference>
<dbReference type="Proteomes" id="UP000214746">
    <property type="component" value="Unassembled WGS sequence"/>
</dbReference>
<dbReference type="InterPro" id="IPR036582">
    <property type="entry name" value="Mao_N_sf"/>
</dbReference>
<evidence type="ECO:0000256" key="1">
    <source>
        <dbReference type="ARBA" id="ARBA00022801"/>
    </source>
</evidence>
<dbReference type="OrthoDB" id="9806267at2"/>
<dbReference type="GO" id="GO:0009253">
    <property type="term" value="P:peptidoglycan catabolic process"/>
    <property type="evidence" value="ECO:0007669"/>
    <property type="project" value="InterPro"/>
</dbReference>
<evidence type="ECO:0000313" key="5">
    <source>
        <dbReference type="Proteomes" id="UP000214746"/>
    </source>
</evidence>
<dbReference type="SUPFAM" id="SSF55383">
    <property type="entry name" value="Copper amine oxidase, domain N"/>
    <property type="match status" value="1"/>
</dbReference>
<dbReference type="Gene3D" id="3.30.457.10">
    <property type="entry name" value="Copper amine oxidase-like, N-terminal domain"/>
    <property type="match status" value="1"/>
</dbReference>
<name>A0A2W1ND77_PAEXE</name>